<organism evidence="1">
    <name type="scientific">marine metagenome</name>
    <dbReference type="NCBI Taxonomy" id="408172"/>
    <lineage>
        <taxon>unclassified sequences</taxon>
        <taxon>metagenomes</taxon>
        <taxon>ecological metagenomes</taxon>
    </lineage>
</organism>
<sequence length="29" mass="3528">MKALWKLDKREFQYVACDLGKRYKNTGHQ</sequence>
<accession>A0A382MCY9</accession>
<dbReference type="AlphaFoldDB" id="A0A382MCY9"/>
<reference evidence="1" key="1">
    <citation type="submission" date="2018-05" db="EMBL/GenBank/DDBJ databases">
        <authorList>
            <person name="Lanie J.A."/>
            <person name="Ng W.-L."/>
            <person name="Kazmierczak K.M."/>
            <person name="Andrzejewski T.M."/>
            <person name="Davidsen T.M."/>
            <person name="Wayne K.J."/>
            <person name="Tettelin H."/>
            <person name="Glass J.I."/>
            <person name="Rusch D."/>
            <person name="Podicherti R."/>
            <person name="Tsui H.-C.T."/>
            <person name="Winkler M.E."/>
        </authorList>
    </citation>
    <scope>NUCLEOTIDE SEQUENCE</scope>
</reference>
<proteinExistence type="predicted"/>
<name>A0A382MCY9_9ZZZZ</name>
<protein>
    <submittedName>
        <fullName evidence="1">Uncharacterized protein</fullName>
    </submittedName>
</protein>
<feature type="non-terminal residue" evidence="1">
    <location>
        <position position="29"/>
    </location>
</feature>
<evidence type="ECO:0000313" key="1">
    <source>
        <dbReference type="EMBL" id="SVC45577.1"/>
    </source>
</evidence>
<gene>
    <name evidence="1" type="ORF">METZ01_LOCUS298431</name>
</gene>
<dbReference type="EMBL" id="UINC01092199">
    <property type="protein sequence ID" value="SVC45577.1"/>
    <property type="molecule type" value="Genomic_DNA"/>
</dbReference>